<dbReference type="STRING" id="1267423.SAMN05216290_2041"/>
<keyword evidence="1" id="KW-0472">Membrane</keyword>
<feature type="domain" description="CBU-0592-like" evidence="2">
    <location>
        <begin position="5"/>
        <end position="75"/>
    </location>
</feature>
<dbReference type="InterPro" id="IPR058058">
    <property type="entry name" value="CBU_0592-like"/>
</dbReference>
<dbReference type="Proteomes" id="UP000199437">
    <property type="component" value="Unassembled WGS sequence"/>
</dbReference>
<feature type="transmembrane region" description="Helical" evidence="1">
    <location>
        <begin position="7"/>
        <end position="24"/>
    </location>
</feature>
<accession>A0A1I0Q6B1</accession>
<dbReference type="NCBIfam" id="NF047864">
    <property type="entry name" value="CBU_0592_membra"/>
    <property type="match status" value="1"/>
</dbReference>
<proteinExistence type="predicted"/>
<dbReference type="AlphaFoldDB" id="A0A1I0Q6B1"/>
<organism evidence="3 4">
    <name type="scientific">Roseivirga pacifica</name>
    <dbReference type="NCBI Taxonomy" id="1267423"/>
    <lineage>
        <taxon>Bacteria</taxon>
        <taxon>Pseudomonadati</taxon>
        <taxon>Bacteroidota</taxon>
        <taxon>Cytophagia</taxon>
        <taxon>Cytophagales</taxon>
        <taxon>Roseivirgaceae</taxon>
        <taxon>Roseivirga</taxon>
    </lineage>
</organism>
<dbReference type="GeneID" id="99986755"/>
<evidence type="ECO:0000313" key="3">
    <source>
        <dbReference type="EMBL" id="SEW22318.1"/>
    </source>
</evidence>
<name>A0A1I0Q6B1_9BACT</name>
<dbReference type="EMBL" id="FOIR01000002">
    <property type="protein sequence ID" value="SEW22318.1"/>
    <property type="molecule type" value="Genomic_DNA"/>
</dbReference>
<keyword evidence="4" id="KW-1185">Reference proteome</keyword>
<keyword evidence="1" id="KW-0812">Transmembrane</keyword>
<dbReference type="RefSeq" id="WP_185116630.1">
    <property type="nucleotide sequence ID" value="NZ_FOIR01000002.1"/>
</dbReference>
<reference evidence="4" key="1">
    <citation type="submission" date="2016-10" db="EMBL/GenBank/DDBJ databases">
        <authorList>
            <person name="Varghese N."/>
            <person name="Submissions S."/>
        </authorList>
    </citation>
    <scope>NUCLEOTIDE SEQUENCE [LARGE SCALE GENOMIC DNA]</scope>
    <source>
        <strain evidence="4">CGMCC 1.12402</strain>
    </source>
</reference>
<sequence>MKLWVDISGWLGSFMVVLSYALTLSKGRDFSAFCSYLNLTGAILIAINCLFYMVLPSFVTNVIWSSIALVSIYRANKHFFKRKKKANRYKKVTKKLI</sequence>
<protein>
    <recommendedName>
        <fullName evidence="2">CBU-0592-like domain-containing protein</fullName>
    </recommendedName>
</protein>
<gene>
    <name evidence="3" type="ORF">SAMN05216290_2041</name>
</gene>
<dbReference type="Pfam" id="PF26604">
    <property type="entry name" value="CBU_0592"/>
    <property type="match status" value="1"/>
</dbReference>
<evidence type="ECO:0000313" key="4">
    <source>
        <dbReference type="Proteomes" id="UP000199437"/>
    </source>
</evidence>
<evidence type="ECO:0000259" key="2">
    <source>
        <dbReference type="Pfam" id="PF26604"/>
    </source>
</evidence>
<keyword evidence="1" id="KW-1133">Transmembrane helix</keyword>
<feature type="transmembrane region" description="Helical" evidence="1">
    <location>
        <begin position="36"/>
        <end position="55"/>
    </location>
</feature>
<evidence type="ECO:0000256" key="1">
    <source>
        <dbReference type="SAM" id="Phobius"/>
    </source>
</evidence>